<feature type="domain" description="Sushi" evidence="10">
    <location>
        <begin position="185"/>
        <end position="245"/>
    </location>
</feature>
<dbReference type="FunFam" id="2.10.25.10:FF:000143">
    <property type="entry name" value="Protein crumbs 1"/>
    <property type="match status" value="3"/>
</dbReference>
<dbReference type="FunFam" id="2.10.25.10:FF:000012">
    <property type="entry name" value="Delta-like protein"/>
    <property type="match status" value="1"/>
</dbReference>
<keyword evidence="1 6" id="KW-0245">EGF-like domain</keyword>
<evidence type="ECO:0000256" key="2">
    <source>
        <dbReference type="ARBA" id="ARBA00022729"/>
    </source>
</evidence>
<dbReference type="GO" id="GO:0005886">
    <property type="term" value="C:plasma membrane"/>
    <property type="evidence" value="ECO:0007669"/>
    <property type="project" value="TreeGrafter"/>
</dbReference>
<evidence type="ECO:0000313" key="11">
    <source>
        <dbReference type="Proteomes" id="UP000085678"/>
    </source>
</evidence>
<dbReference type="PROSITE" id="PS50184">
    <property type="entry name" value="VWFC_2"/>
    <property type="match status" value="1"/>
</dbReference>
<dbReference type="Gene3D" id="2.10.70.10">
    <property type="entry name" value="Complement Module, domain 1"/>
    <property type="match status" value="4"/>
</dbReference>
<dbReference type="InterPro" id="IPR001007">
    <property type="entry name" value="VWF_dom"/>
</dbReference>
<dbReference type="InterPro" id="IPR035976">
    <property type="entry name" value="Sushi/SCR/CCP_sf"/>
</dbReference>
<evidence type="ECO:0000259" key="8">
    <source>
        <dbReference type="PROSITE" id="PS50026"/>
    </source>
</evidence>
<dbReference type="PROSITE" id="PS50026">
    <property type="entry name" value="EGF_3"/>
    <property type="match status" value="7"/>
</dbReference>
<dbReference type="GO" id="GO:0045197">
    <property type="term" value="P:establishment or maintenance of epithelial cell apical/basal polarity"/>
    <property type="evidence" value="ECO:0007669"/>
    <property type="project" value="TreeGrafter"/>
</dbReference>
<keyword evidence="4 6" id="KW-1015">Disulfide bond</keyword>
<dbReference type="GeneID" id="106179879"/>
<feature type="domain" description="EGF-like" evidence="8">
    <location>
        <begin position="321"/>
        <end position="357"/>
    </location>
</feature>
<proteinExistence type="predicted"/>
<dbReference type="PANTHER" id="PTHR24049">
    <property type="entry name" value="CRUMBS FAMILY MEMBER"/>
    <property type="match status" value="1"/>
</dbReference>
<feature type="domain" description="EGF-like" evidence="8">
    <location>
        <begin position="435"/>
        <end position="471"/>
    </location>
</feature>
<evidence type="ECO:0000256" key="4">
    <source>
        <dbReference type="ARBA" id="ARBA00023157"/>
    </source>
</evidence>
<dbReference type="InterPro" id="IPR001881">
    <property type="entry name" value="EGF-like_Ca-bd_dom"/>
</dbReference>
<dbReference type="Proteomes" id="UP000085678">
    <property type="component" value="Unplaced"/>
</dbReference>
<dbReference type="CDD" id="cd00054">
    <property type="entry name" value="EGF_CA"/>
    <property type="match status" value="7"/>
</dbReference>
<keyword evidence="11" id="KW-1185">Reference proteome</keyword>
<dbReference type="InterPro" id="IPR009030">
    <property type="entry name" value="Growth_fac_rcpt_cys_sf"/>
</dbReference>
<dbReference type="GO" id="GO:0035282">
    <property type="term" value="P:segmentation"/>
    <property type="evidence" value="ECO:0007669"/>
    <property type="project" value="UniProtKB-ARBA"/>
</dbReference>
<dbReference type="GO" id="GO:0051241">
    <property type="term" value="P:negative regulation of multicellular organismal process"/>
    <property type="evidence" value="ECO:0007669"/>
    <property type="project" value="UniProtKB-ARBA"/>
</dbReference>
<dbReference type="SMART" id="SM00181">
    <property type="entry name" value="EGF"/>
    <property type="match status" value="7"/>
</dbReference>
<feature type="domain" description="EGF-like" evidence="8">
    <location>
        <begin position="283"/>
        <end position="319"/>
    </location>
</feature>
<dbReference type="Gene3D" id="2.10.25.10">
    <property type="entry name" value="Laminin"/>
    <property type="match status" value="7"/>
</dbReference>
<dbReference type="PROSITE" id="PS00022">
    <property type="entry name" value="EGF_1"/>
    <property type="match status" value="7"/>
</dbReference>
<dbReference type="SUPFAM" id="SSF57535">
    <property type="entry name" value="Complement control module/SCR domain"/>
    <property type="match status" value="4"/>
</dbReference>
<dbReference type="Pfam" id="PF00084">
    <property type="entry name" value="Sushi"/>
    <property type="match status" value="4"/>
</dbReference>
<feature type="domain" description="EGF-like" evidence="8">
    <location>
        <begin position="244"/>
        <end position="281"/>
    </location>
</feature>
<keyword evidence="5" id="KW-0325">Glycoprotein</keyword>
<dbReference type="FunFam" id="2.10.25.10:FF:000122">
    <property type="entry name" value="Protein crumbs homolog 2"/>
    <property type="match status" value="1"/>
</dbReference>
<evidence type="ECO:0000256" key="7">
    <source>
        <dbReference type="PROSITE-ProRule" id="PRU00302"/>
    </source>
</evidence>
<dbReference type="GO" id="GO:0048863">
    <property type="term" value="P:stem cell differentiation"/>
    <property type="evidence" value="ECO:0007669"/>
    <property type="project" value="UniProtKB-ARBA"/>
</dbReference>
<dbReference type="PROSITE" id="PS50923">
    <property type="entry name" value="SUSHI"/>
    <property type="match status" value="4"/>
</dbReference>
<dbReference type="GO" id="GO:0051240">
    <property type="term" value="P:positive regulation of multicellular organismal process"/>
    <property type="evidence" value="ECO:0007669"/>
    <property type="project" value="UniProtKB-ARBA"/>
</dbReference>
<keyword evidence="7" id="KW-0768">Sushi</keyword>
<dbReference type="InterPro" id="IPR051022">
    <property type="entry name" value="Notch_Cell-Fate_Det"/>
</dbReference>
<evidence type="ECO:0000313" key="12">
    <source>
        <dbReference type="RefSeq" id="XP_013419168.1"/>
    </source>
</evidence>
<dbReference type="FunFam" id="2.10.25.10:FF:000004">
    <property type="entry name" value="Neurogenic locus notch 1"/>
    <property type="match status" value="2"/>
</dbReference>
<dbReference type="SMART" id="SM00214">
    <property type="entry name" value="VWC"/>
    <property type="match status" value="1"/>
</dbReference>
<reference evidence="12" key="1">
    <citation type="submission" date="2025-08" db="UniProtKB">
        <authorList>
            <consortium name="RefSeq"/>
        </authorList>
    </citation>
    <scope>IDENTIFICATION</scope>
    <source>
        <tissue evidence="12">Gonads</tissue>
    </source>
</reference>
<feature type="disulfide bond" evidence="6">
    <location>
        <begin position="423"/>
        <end position="432"/>
    </location>
</feature>
<dbReference type="GO" id="GO:0019904">
    <property type="term" value="F:protein domain specific binding"/>
    <property type="evidence" value="ECO:0007669"/>
    <property type="project" value="UniProtKB-ARBA"/>
</dbReference>
<dbReference type="InParanoid" id="A0A1S3K968"/>
<dbReference type="Pfam" id="PF00008">
    <property type="entry name" value="EGF"/>
    <property type="match status" value="7"/>
</dbReference>
<dbReference type="GO" id="GO:0007157">
    <property type="term" value="P:heterophilic cell-cell adhesion via plasma membrane cell adhesion molecules"/>
    <property type="evidence" value="ECO:0007669"/>
    <property type="project" value="TreeGrafter"/>
</dbReference>
<evidence type="ECO:0000256" key="5">
    <source>
        <dbReference type="ARBA" id="ARBA00023180"/>
    </source>
</evidence>
<feature type="disulfide bond" evidence="6">
    <location>
        <begin position="499"/>
        <end position="508"/>
    </location>
</feature>
<dbReference type="InterPro" id="IPR018097">
    <property type="entry name" value="EGF_Ca-bd_CS"/>
</dbReference>
<feature type="domain" description="Sushi" evidence="10">
    <location>
        <begin position="122"/>
        <end position="183"/>
    </location>
</feature>
<dbReference type="PANTHER" id="PTHR24049:SF22">
    <property type="entry name" value="DROSOPHILA CRUMBS HOMOLOG"/>
    <property type="match status" value="1"/>
</dbReference>
<evidence type="ECO:0000256" key="6">
    <source>
        <dbReference type="PROSITE-ProRule" id="PRU00076"/>
    </source>
</evidence>
<feature type="domain" description="EGF-like" evidence="8">
    <location>
        <begin position="359"/>
        <end position="395"/>
    </location>
</feature>
<feature type="disulfide bond" evidence="6">
    <location>
        <begin position="461"/>
        <end position="470"/>
    </location>
</feature>
<dbReference type="InterPro" id="IPR000436">
    <property type="entry name" value="Sushi_SCR_CCP_dom"/>
</dbReference>
<dbReference type="SUPFAM" id="SSF57184">
    <property type="entry name" value="Growth factor receptor domain"/>
    <property type="match status" value="2"/>
</dbReference>
<feature type="disulfide bond" evidence="6">
    <location>
        <begin position="347"/>
        <end position="356"/>
    </location>
</feature>
<name>A0A1S3K968_LINAN</name>
<keyword evidence="2" id="KW-0732">Signal</keyword>
<evidence type="ECO:0000259" key="10">
    <source>
        <dbReference type="PROSITE" id="PS50923"/>
    </source>
</evidence>
<feature type="domain" description="Sushi" evidence="10">
    <location>
        <begin position="1"/>
        <end position="55"/>
    </location>
</feature>
<feature type="disulfide bond" evidence="6">
    <location>
        <begin position="309"/>
        <end position="318"/>
    </location>
</feature>
<dbReference type="SMART" id="SM00032">
    <property type="entry name" value="CCP"/>
    <property type="match status" value="4"/>
</dbReference>
<dbReference type="PROSITE" id="PS01186">
    <property type="entry name" value="EGF_2"/>
    <property type="match status" value="7"/>
</dbReference>
<dbReference type="OrthoDB" id="283575at2759"/>
<dbReference type="RefSeq" id="XP_013419168.1">
    <property type="nucleotide sequence ID" value="XM_013563714.1"/>
</dbReference>
<gene>
    <name evidence="12" type="primary">LOC106179879</name>
</gene>
<evidence type="ECO:0000256" key="1">
    <source>
        <dbReference type="ARBA" id="ARBA00022536"/>
    </source>
</evidence>
<feature type="disulfide bond" evidence="6">
    <location>
        <begin position="271"/>
        <end position="280"/>
    </location>
</feature>
<dbReference type="InterPro" id="IPR000742">
    <property type="entry name" value="EGF"/>
</dbReference>
<dbReference type="PRINTS" id="PR00010">
    <property type="entry name" value="EGFBLOOD"/>
</dbReference>
<feature type="disulfide bond" evidence="6">
    <location>
        <begin position="385"/>
        <end position="394"/>
    </location>
</feature>
<dbReference type="GO" id="GO:0048646">
    <property type="term" value="P:anatomical structure formation involved in morphogenesis"/>
    <property type="evidence" value="ECO:0007669"/>
    <property type="project" value="UniProtKB-ARBA"/>
</dbReference>
<dbReference type="AlphaFoldDB" id="A0A1S3K968"/>
<dbReference type="InterPro" id="IPR000152">
    <property type="entry name" value="EGF-type_Asp/Asn_hydroxyl_site"/>
</dbReference>
<accession>A0A1S3K968</accession>
<dbReference type="PROSITE" id="PS00010">
    <property type="entry name" value="ASX_HYDROXYL"/>
    <property type="match status" value="7"/>
</dbReference>
<dbReference type="SMART" id="SM00179">
    <property type="entry name" value="EGF_CA"/>
    <property type="match status" value="7"/>
</dbReference>
<dbReference type="SUPFAM" id="SSF57196">
    <property type="entry name" value="EGF/Laminin"/>
    <property type="match status" value="1"/>
</dbReference>
<evidence type="ECO:0000256" key="3">
    <source>
        <dbReference type="ARBA" id="ARBA00022737"/>
    </source>
</evidence>
<evidence type="ECO:0000259" key="9">
    <source>
        <dbReference type="PROSITE" id="PS50184"/>
    </source>
</evidence>
<feature type="domain" description="EGF-like" evidence="8">
    <location>
        <begin position="397"/>
        <end position="433"/>
    </location>
</feature>
<organism evidence="11 12">
    <name type="scientific">Lingula anatina</name>
    <name type="common">Brachiopod</name>
    <name type="synonym">Lingula unguis</name>
    <dbReference type="NCBI Taxonomy" id="7574"/>
    <lineage>
        <taxon>Eukaryota</taxon>
        <taxon>Metazoa</taxon>
        <taxon>Spiralia</taxon>
        <taxon>Lophotrochozoa</taxon>
        <taxon>Brachiopoda</taxon>
        <taxon>Linguliformea</taxon>
        <taxon>Lingulata</taxon>
        <taxon>Lingulida</taxon>
        <taxon>Linguloidea</taxon>
        <taxon>Lingulidae</taxon>
        <taxon>Lingula</taxon>
    </lineage>
</organism>
<feature type="domain" description="EGF-like" evidence="8">
    <location>
        <begin position="473"/>
        <end position="509"/>
    </location>
</feature>
<feature type="domain" description="Sushi" evidence="10">
    <location>
        <begin position="60"/>
        <end position="121"/>
    </location>
</feature>
<dbReference type="CDD" id="cd00033">
    <property type="entry name" value="CCP"/>
    <property type="match status" value="4"/>
</dbReference>
<feature type="domain" description="VWFC" evidence="9">
    <location>
        <begin position="531"/>
        <end position="600"/>
    </location>
</feature>
<dbReference type="KEGG" id="lak:106179879"/>
<dbReference type="GO" id="GO:0032991">
    <property type="term" value="C:protein-containing complex"/>
    <property type="evidence" value="ECO:0007669"/>
    <property type="project" value="TreeGrafter"/>
</dbReference>
<dbReference type="GO" id="GO:0005509">
    <property type="term" value="F:calcium ion binding"/>
    <property type="evidence" value="ECO:0007669"/>
    <property type="project" value="InterPro"/>
</dbReference>
<dbReference type="GO" id="GO:0030097">
    <property type="term" value="P:hemopoiesis"/>
    <property type="evidence" value="ECO:0007669"/>
    <property type="project" value="UniProtKB-ARBA"/>
</dbReference>
<dbReference type="STRING" id="7574.A0A1S3K968"/>
<dbReference type="GO" id="GO:0003008">
    <property type="term" value="P:system process"/>
    <property type="evidence" value="ECO:0007669"/>
    <property type="project" value="UniProtKB-ARBA"/>
</dbReference>
<dbReference type="PROSITE" id="PS01187">
    <property type="entry name" value="EGF_CA"/>
    <property type="match status" value="2"/>
</dbReference>
<dbReference type="GO" id="GO:0009952">
    <property type="term" value="P:anterior/posterior pattern specification"/>
    <property type="evidence" value="ECO:0007669"/>
    <property type="project" value="UniProtKB-ARBA"/>
</dbReference>
<comment type="caution">
    <text evidence="6">Lacks conserved residue(s) required for the propagation of feature annotation.</text>
</comment>
<protein>
    <submittedName>
        <fullName evidence="12">Fibropellin-1-like</fullName>
    </submittedName>
</protein>
<sequence>MPPNMDDKIKVEDTYGGKQKIKYKCQKDYALTSGSLERTCEIGGTWSGSEPKCALKESIKFCTPPQMPPNMDGKLKLKDTYNVKQKIKYKCRKDYILTAGSLERSCEKGGTWSGSEPKCVLSFCTRNNAPSNVEGIVPFKNHYYLNEAVKYKCKKGYVHLSGPVKQTCRLGGIWSGSWPHCDLCPALKKPAHGTMQVTGNQRGQTVRYACDSGYIMTAGNRVRRCQVNNNLAQLRWNGTEPTCSLRECITRSPCQNNGTCRDTAKGYTCTCSSGFTGKDCETNINDCHSAPCKNGAKCTDRVNGFSCDCASGFTGETCDVNINECLFSPCKSGGTCTDGINGYTCICPVGFTGANCETKTDGCASKPCQNGASCTDDINSYTCSCLAGFTGQNCETNVDDCASKPCKNGASCTDLIASYACSCPVGFTGDNCETNIDECASNPCLNGGTCSDTIGGYSCACLNGYSGLFCQTQRDQCASDPCRNGGTCINKGHGYTCLCQLGFKGMNCELPATTVPSINVATTPSTMKPKGYCMADNKLYKEGETWDIGCQQTCRCISSDMNFYYCEAKCSTDWKTVGLQTGCKLIPPKPGECCETLNCDQLTPPP</sequence>
<keyword evidence="3" id="KW-0677">Repeat</keyword>